<dbReference type="PANTHER" id="PTHR34883:SF17">
    <property type="entry name" value="CUPREDOXIN"/>
    <property type="match status" value="1"/>
</dbReference>
<dbReference type="InterPro" id="IPR052953">
    <property type="entry name" value="Ser-rich/MCO-related"/>
</dbReference>
<evidence type="ECO:0000313" key="5">
    <source>
        <dbReference type="RefSeq" id="XP_033575781.1"/>
    </source>
</evidence>
<evidence type="ECO:0000313" key="3">
    <source>
        <dbReference type="EMBL" id="KAF2808817.1"/>
    </source>
</evidence>
<feature type="signal peptide" evidence="2">
    <location>
        <begin position="1"/>
        <end position="18"/>
    </location>
</feature>
<dbReference type="SUPFAM" id="SSF49503">
    <property type="entry name" value="Cupredoxins"/>
    <property type="match status" value="1"/>
</dbReference>
<reference evidence="5" key="2">
    <citation type="submission" date="2020-04" db="EMBL/GenBank/DDBJ databases">
        <authorList>
            <consortium name="NCBI Genome Project"/>
        </authorList>
    </citation>
    <scope>NUCLEOTIDE SEQUENCE</scope>
    <source>
        <strain evidence="5">CBS 304.34</strain>
    </source>
</reference>
<dbReference type="EMBL" id="MU003702">
    <property type="protein sequence ID" value="KAF2808817.1"/>
    <property type="molecule type" value="Genomic_DNA"/>
</dbReference>
<dbReference type="InterPro" id="IPR008972">
    <property type="entry name" value="Cupredoxin"/>
</dbReference>
<dbReference type="RefSeq" id="XP_033575781.1">
    <property type="nucleotide sequence ID" value="XM_033722926.1"/>
</dbReference>
<sequence length="211" mass="21026">MHFSTLLTTAVLASTSLAADFAVKVSNKNGDLAFTPNNTKAAQGDTVTFHFYPEAHSVAQGTFAKPCAPKAGGFWSGFVPVASGVSPTTFVVTVNDTKPIWFYCSKASHCQSGMAGAINGPDTGNTTAAYIAASEKASENVSPQNVETGFGGMLTNSSSVSPSASSGSPTQSASGSATGTGAAASTSTGAAPVMELSKGLGLAALLGFLVV</sequence>
<organism evidence="3">
    <name type="scientific">Mytilinidion resinicola</name>
    <dbReference type="NCBI Taxonomy" id="574789"/>
    <lineage>
        <taxon>Eukaryota</taxon>
        <taxon>Fungi</taxon>
        <taxon>Dikarya</taxon>
        <taxon>Ascomycota</taxon>
        <taxon>Pezizomycotina</taxon>
        <taxon>Dothideomycetes</taxon>
        <taxon>Pleosporomycetidae</taxon>
        <taxon>Mytilinidiales</taxon>
        <taxon>Mytilinidiaceae</taxon>
        <taxon>Mytilinidion</taxon>
    </lineage>
</organism>
<proteinExistence type="predicted"/>
<feature type="region of interest" description="Disordered" evidence="1">
    <location>
        <begin position="140"/>
        <end position="185"/>
    </location>
</feature>
<keyword evidence="4" id="KW-1185">Reference proteome</keyword>
<dbReference type="AlphaFoldDB" id="A0A6A6YLS8"/>
<dbReference type="Gene3D" id="2.60.40.420">
    <property type="entry name" value="Cupredoxins - blue copper proteins"/>
    <property type="match status" value="1"/>
</dbReference>
<evidence type="ECO:0000256" key="2">
    <source>
        <dbReference type="SAM" id="SignalP"/>
    </source>
</evidence>
<feature type="chain" id="PRO_5044629229" evidence="2">
    <location>
        <begin position="19"/>
        <end position="211"/>
    </location>
</feature>
<name>A0A6A6YLS8_9PEZI</name>
<evidence type="ECO:0000256" key="1">
    <source>
        <dbReference type="SAM" id="MobiDB-lite"/>
    </source>
</evidence>
<reference evidence="5" key="3">
    <citation type="submission" date="2025-04" db="UniProtKB">
        <authorList>
            <consortium name="RefSeq"/>
        </authorList>
    </citation>
    <scope>IDENTIFICATION</scope>
    <source>
        <strain evidence="5">CBS 304.34</strain>
    </source>
</reference>
<dbReference type="CDD" id="cd00920">
    <property type="entry name" value="Cupredoxin"/>
    <property type="match status" value="1"/>
</dbReference>
<evidence type="ECO:0000313" key="4">
    <source>
        <dbReference type="Proteomes" id="UP000504636"/>
    </source>
</evidence>
<keyword evidence="2" id="KW-0732">Signal</keyword>
<feature type="compositionally biased region" description="Low complexity" evidence="1">
    <location>
        <begin position="157"/>
        <end position="185"/>
    </location>
</feature>
<protein>
    <submittedName>
        <fullName evidence="3 5">Cupredoxin</fullName>
    </submittedName>
</protein>
<dbReference type="Proteomes" id="UP000504636">
    <property type="component" value="Unplaced"/>
</dbReference>
<accession>A0A6A6YLS8</accession>
<reference evidence="3 5" key="1">
    <citation type="journal article" date="2020" name="Stud. Mycol.">
        <title>101 Dothideomycetes genomes: a test case for predicting lifestyles and emergence of pathogens.</title>
        <authorList>
            <person name="Haridas S."/>
            <person name="Albert R."/>
            <person name="Binder M."/>
            <person name="Bloem J."/>
            <person name="Labutti K."/>
            <person name="Salamov A."/>
            <person name="Andreopoulos B."/>
            <person name="Baker S."/>
            <person name="Barry K."/>
            <person name="Bills G."/>
            <person name="Bluhm B."/>
            <person name="Cannon C."/>
            <person name="Castanera R."/>
            <person name="Culley D."/>
            <person name="Daum C."/>
            <person name="Ezra D."/>
            <person name="Gonzalez J."/>
            <person name="Henrissat B."/>
            <person name="Kuo A."/>
            <person name="Liang C."/>
            <person name="Lipzen A."/>
            <person name="Lutzoni F."/>
            <person name="Magnuson J."/>
            <person name="Mondo S."/>
            <person name="Nolan M."/>
            <person name="Ohm R."/>
            <person name="Pangilinan J."/>
            <person name="Park H.-J."/>
            <person name="Ramirez L."/>
            <person name="Alfaro M."/>
            <person name="Sun H."/>
            <person name="Tritt A."/>
            <person name="Yoshinaga Y."/>
            <person name="Zwiers L.-H."/>
            <person name="Turgeon B."/>
            <person name="Goodwin S."/>
            <person name="Spatafora J."/>
            <person name="Crous P."/>
            <person name="Grigoriev I."/>
        </authorList>
    </citation>
    <scope>NUCLEOTIDE SEQUENCE</scope>
    <source>
        <strain evidence="3 5">CBS 304.34</strain>
    </source>
</reference>
<dbReference type="OrthoDB" id="2331100at2759"/>
<dbReference type="GeneID" id="54463819"/>
<gene>
    <name evidence="3 5" type="ORF">BDZ99DRAFT_488701</name>
</gene>
<dbReference type="PANTHER" id="PTHR34883">
    <property type="entry name" value="SERINE-RICH PROTEIN, PUTATIVE-RELATED-RELATED"/>
    <property type="match status" value="1"/>
</dbReference>